<name>A0A518RL46_9SPHN</name>
<dbReference type="KEGG" id="ssua:FPZ54_08435"/>
<organism evidence="2 3">
    <name type="scientific">Sphingomonas suaedae</name>
    <dbReference type="NCBI Taxonomy" id="2599297"/>
    <lineage>
        <taxon>Bacteria</taxon>
        <taxon>Pseudomonadati</taxon>
        <taxon>Pseudomonadota</taxon>
        <taxon>Alphaproteobacteria</taxon>
        <taxon>Sphingomonadales</taxon>
        <taxon>Sphingomonadaceae</taxon>
        <taxon>Sphingomonas</taxon>
    </lineage>
</organism>
<evidence type="ECO:0000256" key="1">
    <source>
        <dbReference type="SAM" id="SignalP"/>
    </source>
</evidence>
<accession>A0A518RL46</accession>
<gene>
    <name evidence="2" type="ORF">FPZ54_08435</name>
</gene>
<dbReference type="Proteomes" id="UP000318055">
    <property type="component" value="Chromosome"/>
</dbReference>
<dbReference type="AlphaFoldDB" id="A0A518RL46"/>
<reference evidence="2 3" key="1">
    <citation type="submission" date="2019-07" db="EMBL/GenBank/DDBJ databases">
        <title>Sphingomonas alkalisoli sp. nov., isolated from rhizosphere soil of Suaedae salsa.</title>
        <authorList>
            <person name="Zhang H."/>
            <person name="Xu L."/>
            <person name="Zhang J.-X."/>
            <person name="Sun J.-Q."/>
        </authorList>
    </citation>
    <scope>NUCLEOTIDE SEQUENCE [LARGE SCALE GENOMIC DNA]</scope>
    <source>
        <strain evidence="2 3">XS-10</strain>
    </source>
</reference>
<evidence type="ECO:0000313" key="3">
    <source>
        <dbReference type="Proteomes" id="UP000318055"/>
    </source>
</evidence>
<sequence length="67" mass="7148">MNKRRIALAAGGASLLALGAVVHPSADIHILTHEATDSAPRKIQAAVDVGVMAVSVLYTWTERTIRR</sequence>
<proteinExistence type="predicted"/>
<dbReference type="OrthoDB" id="7584306at2"/>
<feature type="chain" id="PRO_5021832208" evidence="1">
    <location>
        <begin position="20"/>
        <end position="67"/>
    </location>
</feature>
<protein>
    <submittedName>
        <fullName evidence="2">Uncharacterized protein</fullName>
    </submittedName>
</protein>
<dbReference type="EMBL" id="CP042239">
    <property type="protein sequence ID" value="QDX28176.1"/>
    <property type="molecule type" value="Genomic_DNA"/>
</dbReference>
<feature type="signal peptide" evidence="1">
    <location>
        <begin position="1"/>
        <end position="19"/>
    </location>
</feature>
<keyword evidence="1" id="KW-0732">Signal</keyword>
<keyword evidence="3" id="KW-1185">Reference proteome</keyword>
<evidence type="ECO:0000313" key="2">
    <source>
        <dbReference type="EMBL" id="QDX28176.1"/>
    </source>
</evidence>